<gene>
    <name evidence="3" type="ORF">WJX75_000366</name>
</gene>
<dbReference type="SUPFAM" id="SSF51735">
    <property type="entry name" value="NAD(P)-binding Rossmann-fold domains"/>
    <property type="match status" value="1"/>
</dbReference>
<dbReference type="InterPro" id="IPR036291">
    <property type="entry name" value="NAD(P)-bd_dom_sf"/>
</dbReference>
<sequence>MGKAVIVTGASSGIGLGIALKYLSEGDDVVLVGRSLERLQSAIPKDFVAKGKVLYLAKDVSTLEGCRGVIEEGSKLLGGKLDALVNNAGAGKFGLFLADITPEEWANHMNLNVNSVLFLTQLATPLLQASHGSIVNISSIAGQRPGRGAAAYSVSKAAIDMLTKASALELGPKGIRVNSINPSTVESNFFTSAGMTSDEAAAYLARSASIHPIGRIGAPADVAELCYFLTDGVKSGWLTGQCILLDGGRLLTIPVVQN</sequence>
<comment type="similarity">
    <text evidence="1">Belongs to the short-chain dehydrogenases/reductases (SDR) family.</text>
</comment>
<comment type="caution">
    <text evidence="3">The sequence shown here is derived from an EMBL/GenBank/DDBJ whole genome shotgun (WGS) entry which is preliminary data.</text>
</comment>
<protein>
    <recommendedName>
        <fullName evidence="2">Ketoreductase domain-containing protein</fullName>
    </recommendedName>
</protein>
<dbReference type="PRINTS" id="PR00080">
    <property type="entry name" value="SDRFAMILY"/>
</dbReference>
<dbReference type="PANTHER" id="PTHR43975">
    <property type="entry name" value="ZGC:101858"/>
    <property type="match status" value="1"/>
</dbReference>
<proteinExistence type="inferred from homology"/>
<keyword evidence="4" id="KW-1185">Reference proteome</keyword>
<dbReference type="PRINTS" id="PR00081">
    <property type="entry name" value="GDHRDH"/>
</dbReference>
<organism evidence="3 4">
    <name type="scientific">Coccomyxa subellipsoidea</name>
    <dbReference type="NCBI Taxonomy" id="248742"/>
    <lineage>
        <taxon>Eukaryota</taxon>
        <taxon>Viridiplantae</taxon>
        <taxon>Chlorophyta</taxon>
        <taxon>core chlorophytes</taxon>
        <taxon>Trebouxiophyceae</taxon>
        <taxon>Trebouxiophyceae incertae sedis</taxon>
        <taxon>Coccomyxaceae</taxon>
        <taxon>Coccomyxa</taxon>
    </lineage>
</organism>
<dbReference type="InterPro" id="IPR057326">
    <property type="entry name" value="KR_dom"/>
</dbReference>
<dbReference type="InterPro" id="IPR002347">
    <property type="entry name" value="SDR_fam"/>
</dbReference>
<dbReference type="Pfam" id="PF00106">
    <property type="entry name" value="adh_short"/>
    <property type="match status" value="1"/>
</dbReference>
<dbReference type="PANTHER" id="PTHR43975:SF2">
    <property type="entry name" value="EG:BACR7A4.14 PROTEIN-RELATED"/>
    <property type="match status" value="1"/>
</dbReference>
<dbReference type="SMART" id="SM00822">
    <property type="entry name" value="PKS_KR"/>
    <property type="match status" value="1"/>
</dbReference>
<feature type="domain" description="Ketoreductase" evidence="2">
    <location>
        <begin position="3"/>
        <end position="183"/>
    </location>
</feature>
<reference evidence="3 4" key="1">
    <citation type="journal article" date="2024" name="Nat. Commun.">
        <title>Phylogenomics reveals the evolutionary origins of lichenization in chlorophyte algae.</title>
        <authorList>
            <person name="Puginier C."/>
            <person name="Libourel C."/>
            <person name="Otte J."/>
            <person name="Skaloud P."/>
            <person name="Haon M."/>
            <person name="Grisel S."/>
            <person name="Petersen M."/>
            <person name="Berrin J.G."/>
            <person name="Delaux P.M."/>
            <person name="Dal Grande F."/>
            <person name="Keller J."/>
        </authorList>
    </citation>
    <scope>NUCLEOTIDE SEQUENCE [LARGE SCALE GENOMIC DNA]</scope>
    <source>
        <strain evidence="3 4">SAG 216-7</strain>
    </source>
</reference>
<evidence type="ECO:0000313" key="3">
    <source>
        <dbReference type="EMBL" id="KAK9905466.1"/>
    </source>
</evidence>
<evidence type="ECO:0000313" key="4">
    <source>
        <dbReference type="Proteomes" id="UP001491310"/>
    </source>
</evidence>
<name>A0ABR2YHB7_9CHLO</name>
<accession>A0ABR2YHB7</accession>
<dbReference type="Gene3D" id="3.40.50.720">
    <property type="entry name" value="NAD(P)-binding Rossmann-like Domain"/>
    <property type="match status" value="1"/>
</dbReference>
<dbReference type="Proteomes" id="UP001491310">
    <property type="component" value="Unassembled WGS sequence"/>
</dbReference>
<evidence type="ECO:0000256" key="1">
    <source>
        <dbReference type="RuleBase" id="RU000363"/>
    </source>
</evidence>
<dbReference type="EMBL" id="JALJOT010000011">
    <property type="protein sequence ID" value="KAK9905466.1"/>
    <property type="molecule type" value="Genomic_DNA"/>
</dbReference>
<evidence type="ECO:0000259" key="2">
    <source>
        <dbReference type="SMART" id="SM00822"/>
    </source>
</evidence>